<dbReference type="RefSeq" id="WP_094786249.1">
    <property type="nucleotide sequence ID" value="NZ_NDXW01000001.1"/>
</dbReference>
<proteinExistence type="predicted"/>
<dbReference type="CDD" id="cd00565">
    <property type="entry name" value="Ubl_ThiS"/>
    <property type="match status" value="1"/>
</dbReference>
<dbReference type="Proteomes" id="UP000257039">
    <property type="component" value="Unassembled WGS sequence"/>
</dbReference>
<dbReference type="SUPFAM" id="SSF54285">
    <property type="entry name" value="MoaD/ThiS"/>
    <property type="match status" value="1"/>
</dbReference>
<comment type="caution">
    <text evidence="1">The sequence shown here is derived from an EMBL/GenBank/DDBJ whole genome shotgun (WGS) entry which is preliminary data.</text>
</comment>
<dbReference type="InterPro" id="IPR003749">
    <property type="entry name" value="ThiS/MoaD-like"/>
</dbReference>
<dbReference type="Gene3D" id="3.10.20.30">
    <property type="match status" value="1"/>
</dbReference>
<reference evidence="1 2" key="1">
    <citation type="submission" date="2017-04" db="EMBL/GenBank/DDBJ databases">
        <title>Draft genome sequence of Zooshikella ganghwensis VG4 isolated from Red Sea sediments.</title>
        <authorList>
            <person name="Rehman Z."/>
            <person name="Alam I."/>
            <person name="Kamau A."/>
            <person name="Bajic V."/>
            <person name="Leiknes T."/>
        </authorList>
    </citation>
    <scope>NUCLEOTIDE SEQUENCE [LARGE SCALE GENOMIC DNA]</scope>
    <source>
        <strain evidence="1 2">VG4</strain>
    </source>
</reference>
<sequence length="70" mass="7930">MTKKLNISVNDVPRQLYNPCSIMELLVLLEQPEKGVAVAINTNIICRSQWRQYQLQENDQVVVFKAIAGG</sequence>
<dbReference type="PANTHER" id="PTHR34472">
    <property type="entry name" value="SULFUR CARRIER PROTEIN THIS"/>
    <property type="match status" value="1"/>
</dbReference>
<organism evidence="1 2">
    <name type="scientific">Zooshikella ganghwensis</name>
    <dbReference type="NCBI Taxonomy" id="202772"/>
    <lineage>
        <taxon>Bacteria</taxon>
        <taxon>Pseudomonadati</taxon>
        <taxon>Pseudomonadota</taxon>
        <taxon>Gammaproteobacteria</taxon>
        <taxon>Oceanospirillales</taxon>
        <taxon>Zooshikellaceae</taxon>
        <taxon>Zooshikella</taxon>
    </lineage>
</organism>
<evidence type="ECO:0000313" key="2">
    <source>
        <dbReference type="Proteomes" id="UP000257039"/>
    </source>
</evidence>
<evidence type="ECO:0000313" key="1">
    <source>
        <dbReference type="EMBL" id="RDH42799.1"/>
    </source>
</evidence>
<dbReference type="InterPro" id="IPR012675">
    <property type="entry name" value="Beta-grasp_dom_sf"/>
</dbReference>
<dbReference type="AlphaFoldDB" id="A0A4P9VJU2"/>
<dbReference type="PANTHER" id="PTHR34472:SF1">
    <property type="entry name" value="SULFUR CARRIER PROTEIN THIS"/>
    <property type="match status" value="1"/>
</dbReference>
<accession>A0A4P9VJU2</accession>
<protein>
    <submittedName>
        <fullName evidence="1">Sulfur carrier protein ThiS</fullName>
    </submittedName>
</protein>
<dbReference type="Pfam" id="PF02597">
    <property type="entry name" value="ThiS"/>
    <property type="match status" value="1"/>
</dbReference>
<dbReference type="NCBIfam" id="TIGR01683">
    <property type="entry name" value="thiS"/>
    <property type="match status" value="1"/>
</dbReference>
<dbReference type="InterPro" id="IPR010035">
    <property type="entry name" value="Thi_S"/>
</dbReference>
<dbReference type="InterPro" id="IPR016155">
    <property type="entry name" value="Mopterin_synth/thiamin_S_b"/>
</dbReference>
<keyword evidence="2" id="KW-1185">Reference proteome</keyword>
<dbReference type="EMBL" id="NDXW01000001">
    <property type="protein sequence ID" value="RDH42799.1"/>
    <property type="molecule type" value="Genomic_DNA"/>
</dbReference>
<gene>
    <name evidence="1" type="primary">thiS</name>
    <name evidence="1" type="ORF">B9G39_04665</name>
</gene>
<name>A0A4P9VJU2_9GAMM</name>